<dbReference type="Proteomes" id="UP000257479">
    <property type="component" value="Unassembled WGS sequence"/>
</dbReference>
<dbReference type="AlphaFoldDB" id="A0A3C1KB85"/>
<gene>
    <name evidence="2" type="ORF">DCP95_04935</name>
</gene>
<reference evidence="2 3" key="1">
    <citation type="journal article" date="2018" name="Nat. Biotechnol.">
        <title>A standardized bacterial taxonomy based on genome phylogeny substantially revises the tree of life.</title>
        <authorList>
            <person name="Parks D.H."/>
            <person name="Chuvochina M."/>
            <person name="Waite D.W."/>
            <person name="Rinke C."/>
            <person name="Skarshewski A."/>
            <person name="Chaumeil P.A."/>
            <person name="Hugenholtz P."/>
        </authorList>
    </citation>
    <scope>NUCLEOTIDE SEQUENCE [LARGE SCALE GENOMIC DNA]</scope>
    <source>
        <strain evidence="2">UBA9152</strain>
    </source>
</reference>
<sequence length="55" mass="6393">RLEKERGSLESRINELRQFERDYRSQLRSYFEGKLRDLDSTSSGSDQTPVSAIGQ</sequence>
<protein>
    <submittedName>
        <fullName evidence="2">Cell division protein</fullName>
    </submittedName>
</protein>
<organism evidence="2 3">
    <name type="scientific">Microbacterium ginsengisoli</name>
    <dbReference type="NCBI Taxonomy" id="400772"/>
    <lineage>
        <taxon>Bacteria</taxon>
        <taxon>Bacillati</taxon>
        <taxon>Actinomycetota</taxon>
        <taxon>Actinomycetes</taxon>
        <taxon>Micrococcales</taxon>
        <taxon>Microbacteriaceae</taxon>
        <taxon>Microbacterium</taxon>
    </lineage>
</organism>
<evidence type="ECO:0000313" key="3">
    <source>
        <dbReference type="Proteomes" id="UP000257479"/>
    </source>
</evidence>
<keyword evidence="2" id="KW-0132">Cell division</keyword>
<feature type="region of interest" description="Disordered" evidence="1">
    <location>
        <begin position="36"/>
        <end position="55"/>
    </location>
</feature>
<keyword evidence="2" id="KW-0131">Cell cycle</keyword>
<evidence type="ECO:0000256" key="1">
    <source>
        <dbReference type="SAM" id="MobiDB-lite"/>
    </source>
</evidence>
<evidence type="ECO:0000313" key="2">
    <source>
        <dbReference type="EMBL" id="HAN23902.1"/>
    </source>
</evidence>
<dbReference type="GO" id="GO:0051301">
    <property type="term" value="P:cell division"/>
    <property type="evidence" value="ECO:0007669"/>
    <property type="project" value="UniProtKB-KW"/>
</dbReference>
<feature type="compositionally biased region" description="Polar residues" evidence="1">
    <location>
        <begin position="40"/>
        <end position="55"/>
    </location>
</feature>
<feature type="non-terminal residue" evidence="2">
    <location>
        <position position="1"/>
    </location>
</feature>
<proteinExistence type="predicted"/>
<name>A0A3C1KB85_9MICO</name>
<accession>A0A3C1KB85</accession>
<comment type="caution">
    <text evidence="2">The sequence shown here is derived from an EMBL/GenBank/DDBJ whole genome shotgun (WGS) entry which is preliminary data.</text>
</comment>
<dbReference type="EMBL" id="DMNG01000082">
    <property type="protein sequence ID" value="HAN23902.1"/>
    <property type="molecule type" value="Genomic_DNA"/>
</dbReference>